<evidence type="ECO:0000313" key="3">
    <source>
        <dbReference type="EMBL" id="KJY71393.1"/>
    </source>
</evidence>
<gene>
    <name evidence="3" type="ORF">TW71_15385</name>
</gene>
<dbReference type="Pfam" id="PF00501">
    <property type="entry name" value="AMP-binding"/>
    <property type="match status" value="1"/>
</dbReference>
<dbReference type="Pfam" id="PF13193">
    <property type="entry name" value="AMP-binding_C"/>
    <property type="match status" value="1"/>
</dbReference>
<comment type="caution">
    <text evidence="3">The sequence shown here is derived from an EMBL/GenBank/DDBJ whole genome shotgun (WGS) entry which is preliminary data.</text>
</comment>
<dbReference type="InterPro" id="IPR045851">
    <property type="entry name" value="AMP-bd_C_sf"/>
</dbReference>
<protein>
    <submittedName>
        <fullName evidence="3">Fatty acid--CoA ligase</fullName>
    </submittedName>
</protein>
<feature type="domain" description="AMP-binding enzyme C-terminal" evidence="2">
    <location>
        <begin position="403"/>
        <end position="478"/>
    </location>
</feature>
<keyword evidence="3" id="KW-0436">Ligase</keyword>
<reference evidence="3" key="1">
    <citation type="journal article" date="2015" name="BMC Genomics">
        <title>Genome mining reveals unlocked bioactive potential of marine Gram-negative bacteria.</title>
        <authorList>
            <person name="Machado H."/>
            <person name="Sonnenschein E.C."/>
            <person name="Melchiorsen J."/>
            <person name="Gram L."/>
        </authorList>
    </citation>
    <scope>NUCLEOTIDE SEQUENCE</scope>
    <source>
        <strain evidence="3">S2052</strain>
    </source>
</reference>
<evidence type="ECO:0000259" key="2">
    <source>
        <dbReference type="Pfam" id="PF13193"/>
    </source>
</evidence>
<dbReference type="RefSeq" id="WP_045986477.1">
    <property type="nucleotide sequence ID" value="NZ_CP063052.1"/>
</dbReference>
<sequence length="490" mass="53964">MKLARVVSALSEKVKKDPESTAFVTEDKTWSYRQFDQLVQHAEQELVRLRVPSQVTVAVSAVKSVANVALCVALGQKGCTPLLISKDLGSEVKPHIYQKAAVCCELVISEVEGKVSVVGSWGFERALHAEDDKDVALMLTTSGSTGVPKVVRLTQSGIDAFVNWSEEFFSLGNESKVLSYAPLNFDLSLLEVWAPLMLGACVIMVSQEKATQASYLKALVSRTQPNLIQGVPMLYTLLCQDSQAESSVYSPEHIVFTGDVTTKSLREQVAAYYPSSRFHNIYGCTETNDSFVFSAEAIEINQLEVLPLGIPIQGSTFKIVDDEGFELIGAGEGELHTSTPFMSLGYTESDKTSQAFYFDEANNRWFYKSGDRVSVSDRGEISLIGRTDFIVKVRGVRTNLKDIEHVINLSQQVKESLVLAVRDEVAGSVLHAVVHCNSEQDFDGMSLRLLCAKHLPRTSIPSRFHVSKTSLPRTSTGKPDRTKIVHTLNL</sequence>
<name>A0A837G678_9VIBR</name>
<dbReference type="PROSITE" id="PS00455">
    <property type="entry name" value="AMP_BINDING"/>
    <property type="match status" value="1"/>
</dbReference>
<dbReference type="InterPro" id="IPR042099">
    <property type="entry name" value="ANL_N_sf"/>
</dbReference>
<accession>A0A837G678</accession>
<dbReference type="PANTHER" id="PTHR45398">
    <property type="match status" value="1"/>
</dbReference>
<dbReference type="SUPFAM" id="SSF56801">
    <property type="entry name" value="Acetyl-CoA synthetase-like"/>
    <property type="match status" value="1"/>
</dbReference>
<dbReference type="InterPro" id="IPR020845">
    <property type="entry name" value="AMP-binding_CS"/>
</dbReference>
<feature type="domain" description="AMP-dependent synthetase/ligase" evidence="1">
    <location>
        <begin position="11"/>
        <end position="346"/>
    </location>
</feature>
<proteinExistence type="predicted"/>
<dbReference type="PANTHER" id="PTHR45398:SF1">
    <property type="entry name" value="ENZYME, PUTATIVE (JCVI)-RELATED"/>
    <property type="match status" value="1"/>
</dbReference>
<dbReference type="AlphaFoldDB" id="A0A837G678"/>
<evidence type="ECO:0000259" key="1">
    <source>
        <dbReference type="Pfam" id="PF00501"/>
    </source>
</evidence>
<dbReference type="EMBL" id="JXXR01000016">
    <property type="protein sequence ID" value="KJY71393.1"/>
    <property type="molecule type" value="Genomic_DNA"/>
</dbReference>
<organism evidence="3">
    <name type="scientific">Vibrio coralliilyticus</name>
    <dbReference type="NCBI Taxonomy" id="190893"/>
    <lineage>
        <taxon>Bacteria</taxon>
        <taxon>Pseudomonadati</taxon>
        <taxon>Pseudomonadota</taxon>
        <taxon>Gammaproteobacteria</taxon>
        <taxon>Vibrionales</taxon>
        <taxon>Vibrionaceae</taxon>
        <taxon>Vibrio</taxon>
    </lineage>
</organism>
<dbReference type="InterPro" id="IPR025110">
    <property type="entry name" value="AMP-bd_C"/>
</dbReference>
<dbReference type="InterPro" id="IPR000873">
    <property type="entry name" value="AMP-dep_synth/lig_dom"/>
</dbReference>
<dbReference type="GO" id="GO:0016874">
    <property type="term" value="F:ligase activity"/>
    <property type="evidence" value="ECO:0007669"/>
    <property type="project" value="UniProtKB-KW"/>
</dbReference>
<dbReference type="Gene3D" id="3.40.50.12780">
    <property type="entry name" value="N-terminal domain of ligase-like"/>
    <property type="match status" value="1"/>
</dbReference>
<dbReference type="Gene3D" id="3.30.300.30">
    <property type="match status" value="1"/>
</dbReference>